<proteinExistence type="predicted"/>
<dbReference type="EMBL" id="JASNQZ010000002">
    <property type="protein sequence ID" value="KAL0959533.1"/>
    <property type="molecule type" value="Genomic_DNA"/>
</dbReference>
<keyword evidence="2" id="KW-1185">Reference proteome</keyword>
<dbReference type="Proteomes" id="UP001556367">
    <property type="component" value="Unassembled WGS sequence"/>
</dbReference>
<sequence>MEHYPTEVWAYIFAFACSDGGKTGRRLASVSRYVRAASDPVRMRSVALYSVEQICSFADALKDMPDRVARTIRVLDVSVDMAPASSPLDDPHESFDIAHALEYPGRSTWPKSSSPSSSHNFSPSSFDMDAYISSIRTRARTADDALRFILSKLAPSLQSLSLWLNPEYERLFAFLPKQIKFPELMYFAFRGECMPAITPLTSPVAGASGTTSPGHDVQCPALRDVTVVWDQFPVDISQLLLALSPKIASIRIICRARQDAQTLLPSNLASPSLQ</sequence>
<reference evidence="2" key="1">
    <citation type="submission" date="2024-06" db="EMBL/GenBank/DDBJ databases">
        <title>Multi-omics analyses provide insights into the biosynthesis of the anticancer antibiotic pleurotin in Hohenbuehelia grisea.</title>
        <authorList>
            <person name="Weaver J.A."/>
            <person name="Alberti F."/>
        </authorList>
    </citation>
    <scope>NUCLEOTIDE SEQUENCE [LARGE SCALE GENOMIC DNA]</scope>
    <source>
        <strain evidence="2">T-177</strain>
    </source>
</reference>
<evidence type="ECO:0000313" key="2">
    <source>
        <dbReference type="Proteomes" id="UP001556367"/>
    </source>
</evidence>
<gene>
    <name evidence="1" type="ORF">HGRIS_011246</name>
</gene>
<comment type="caution">
    <text evidence="1">The sequence shown here is derived from an EMBL/GenBank/DDBJ whole genome shotgun (WGS) entry which is preliminary data.</text>
</comment>
<organism evidence="1 2">
    <name type="scientific">Hohenbuehelia grisea</name>
    <dbReference type="NCBI Taxonomy" id="104357"/>
    <lineage>
        <taxon>Eukaryota</taxon>
        <taxon>Fungi</taxon>
        <taxon>Dikarya</taxon>
        <taxon>Basidiomycota</taxon>
        <taxon>Agaricomycotina</taxon>
        <taxon>Agaricomycetes</taxon>
        <taxon>Agaricomycetidae</taxon>
        <taxon>Agaricales</taxon>
        <taxon>Pleurotineae</taxon>
        <taxon>Pleurotaceae</taxon>
        <taxon>Hohenbuehelia</taxon>
    </lineage>
</organism>
<name>A0ABR3JWN5_9AGAR</name>
<protein>
    <submittedName>
        <fullName evidence="1">Uncharacterized protein</fullName>
    </submittedName>
</protein>
<accession>A0ABR3JWN5</accession>
<evidence type="ECO:0000313" key="1">
    <source>
        <dbReference type="EMBL" id="KAL0959533.1"/>
    </source>
</evidence>